<reference evidence="2" key="2">
    <citation type="submission" date="2022-09" db="EMBL/GenBank/DDBJ databases">
        <authorList>
            <person name="Sun Q."/>
            <person name="Ohkuma M."/>
        </authorList>
    </citation>
    <scope>NUCLEOTIDE SEQUENCE</scope>
    <source>
        <strain evidence="2">JCM 3093</strain>
    </source>
</reference>
<dbReference type="Proteomes" id="UP000627984">
    <property type="component" value="Unassembled WGS sequence"/>
</dbReference>
<protein>
    <submittedName>
        <fullName evidence="2">Uncharacterized protein</fullName>
    </submittedName>
</protein>
<accession>A0AA37BLV0</accession>
<proteinExistence type="predicted"/>
<feature type="coiled-coil region" evidence="1">
    <location>
        <begin position="34"/>
        <end position="61"/>
    </location>
</feature>
<name>A0AA37BLV0_9ACTN</name>
<evidence type="ECO:0000256" key="1">
    <source>
        <dbReference type="SAM" id="Coils"/>
    </source>
</evidence>
<evidence type="ECO:0000313" key="3">
    <source>
        <dbReference type="Proteomes" id="UP000627984"/>
    </source>
</evidence>
<comment type="caution">
    <text evidence="2">The sequence shown here is derived from an EMBL/GenBank/DDBJ whole genome shotgun (WGS) entry which is preliminary data.</text>
</comment>
<keyword evidence="1" id="KW-0175">Coiled coil</keyword>
<reference evidence="2" key="1">
    <citation type="journal article" date="2014" name="Int. J. Syst. Evol. Microbiol.">
        <title>Complete genome sequence of Corynebacterium casei LMG S-19264T (=DSM 44701T), isolated from a smear-ripened cheese.</title>
        <authorList>
            <consortium name="US DOE Joint Genome Institute (JGI-PGF)"/>
            <person name="Walter F."/>
            <person name="Albersmeier A."/>
            <person name="Kalinowski J."/>
            <person name="Ruckert C."/>
        </authorList>
    </citation>
    <scope>NUCLEOTIDE SEQUENCE</scope>
    <source>
        <strain evidence="2">JCM 3093</strain>
    </source>
</reference>
<dbReference type="EMBL" id="BMQD01000023">
    <property type="protein sequence ID" value="GGK90607.1"/>
    <property type="molecule type" value="Genomic_DNA"/>
</dbReference>
<evidence type="ECO:0000313" key="2">
    <source>
        <dbReference type="EMBL" id="GGK90607.1"/>
    </source>
</evidence>
<organism evidence="2 3">
    <name type="scientific">Planomonospora parontospora</name>
    <dbReference type="NCBI Taxonomy" id="58119"/>
    <lineage>
        <taxon>Bacteria</taxon>
        <taxon>Bacillati</taxon>
        <taxon>Actinomycetota</taxon>
        <taxon>Actinomycetes</taxon>
        <taxon>Streptosporangiales</taxon>
        <taxon>Streptosporangiaceae</taxon>
        <taxon>Planomonospora</taxon>
    </lineage>
</organism>
<dbReference type="RefSeq" id="WP_191897556.1">
    <property type="nucleotide sequence ID" value="NZ_BMQD01000023.1"/>
</dbReference>
<sequence>MTLLVLLAVLTIGLMNAGCWWMYVRGQHVDRTRLSAERYARHRAESEADQLKERAIALALEAGRLKTDLLTVTEEKHALQTRLDDLAAGPGA</sequence>
<gene>
    <name evidence="2" type="ORF">GCM10010126_57570</name>
</gene>
<dbReference type="AlphaFoldDB" id="A0AA37BLV0"/>